<dbReference type="Proteomes" id="UP001175211">
    <property type="component" value="Unassembled WGS sequence"/>
</dbReference>
<protein>
    <submittedName>
        <fullName evidence="1">Uncharacterized protein</fullName>
    </submittedName>
</protein>
<reference evidence="1" key="1">
    <citation type="submission" date="2023-06" db="EMBL/GenBank/DDBJ databases">
        <authorList>
            <consortium name="Lawrence Berkeley National Laboratory"/>
            <person name="Ahrendt S."/>
            <person name="Sahu N."/>
            <person name="Indic B."/>
            <person name="Wong-Bajracharya J."/>
            <person name="Merenyi Z."/>
            <person name="Ke H.-M."/>
            <person name="Monk M."/>
            <person name="Kocsube S."/>
            <person name="Drula E."/>
            <person name="Lipzen A."/>
            <person name="Balint B."/>
            <person name="Henrissat B."/>
            <person name="Andreopoulos B."/>
            <person name="Martin F.M."/>
            <person name="Harder C.B."/>
            <person name="Rigling D."/>
            <person name="Ford K.L."/>
            <person name="Foster G.D."/>
            <person name="Pangilinan J."/>
            <person name="Papanicolaou A."/>
            <person name="Barry K."/>
            <person name="LaButti K."/>
            <person name="Viragh M."/>
            <person name="Koriabine M."/>
            <person name="Yan M."/>
            <person name="Riley R."/>
            <person name="Champramary S."/>
            <person name="Plett K.L."/>
            <person name="Tsai I.J."/>
            <person name="Slot J."/>
            <person name="Sipos G."/>
            <person name="Plett J."/>
            <person name="Nagy L.G."/>
            <person name="Grigoriev I.V."/>
        </authorList>
    </citation>
    <scope>NUCLEOTIDE SEQUENCE</scope>
    <source>
        <strain evidence="1">CCBAS 213</strain>
    </source>
</reference>
<dbReference type="RefSeq" id="XP_060321470.1">
    <property type="nucleotide sequence ID" value="XM_060478829.1"/>
</dbReference>
<dbReference type="EMBL" id="JAUEPS010000250">
    <property type="protein sequence ID" value="KAK0433123.1"/>
    <property type="molecule type" value="Genomic_DNA"/>
</dbReference>
<evidence type="ECO:0000313" key="1">
    <source>
        <dbReference type="EMBL" id="KAK0433123.1"/>
    </source>
</evidence>
<organism evidence="1 2">
    <name type="scientific">Armillaria tabescens</name>
    <name type="common">Ringless honey mushroom</name>
    <name type="synonym">Agaricus tabescens</name>
    <dbReference type="NCBI Taxonomy" id="1929756"/>
    <lineage>
        <taxon>Eukaryota</taxon>
        <taxon>Fungi</taxon>
        <taxon>Dikarya</taxon>
        <taxon>Basidiomycota</taxon>
        <taxon>Agaricomycotina</taxon>
        <taxon>Agaricomycetes</taxon>
        <taxon>Agaricomycetidae</taxon>
        <taxon>Agaricales</taxon>
        <taxon>Marasmiineae</taxon>
        <taxon>Physalacriaceae</taxon>
        <taxon>Desarmillaria</taxon>
    </lineage>
</organism>
<keyword evidence="2" id="KW-1185">Reference proteome</keyword>
<comment type="caution">
    <text evidence="1">The sequence shown here is derived from an EMBL/GenBank/DDBJ whole genome shotgun (WGS) entry which is preliminary data.</text>
</comment>
<dbReference type="AlphaFoldDB" id="A0AA39J293"/>
<gene>
    <name evidence="1" type="ORF">EV420DRAFT_1654977</name>
</gene>
<evidence type="ECO:0000313" key="2">
    <source>
        <dbReference type="Proteomes" id="UP001175211"/>
    </source>
</evidence>
<sequence>MSSIVLPSRGKCIQVIDNIQYCQCQWFFPPNSNTCECGHGIHAHTDYVSTVVHHYPMNQCAAFVQQTSMEQRCTCGVRFCEHITINNSYRFPEPWTVLDYFNPDSDSPSPSAIASDYSDDANSSFALNTTSFPSTDYNDTISFGDARSTPLIPEPIYSSYATSTSSTIHLDTTQTPGGYNSDDYFA</sequence>
<proteinExistence type="predicted"/>
<dbReference type="GeneID" id="85362377"/>
<name>A0AA39J293_ARMTA</name>
<accession>A0AA39J293</accession>